<dbReference type="PROSITE" id="PS51257">
    <property type="entry name" value="PROKAR_LIPOPROTEIN"/>
    <property type="match status" value="1"/>
</dbReference>
<keyword evidence="3" id="KW-1185">Reference proteome</keyword>
<accession>A0A4Y3VA50</accession>
<dbReference type="RefSeq" id="WP_141307184.1">
    <property type="nucleotide sequence ID" value="NZ_BJND01000005.1"/>
</dbReference>
<dbReference type="AlphaFoldDB" id="A0A4Y3VA50"/>
<evidence type="ECO:0000256" key="1">
    <source>
        <dbReference type="SAM" id="SignalP"/>
    </source>
</evidence>
<comment type="caution">
    <text evidence="2">The sequence shown here is derived from an EMBL/GenBank/DDBJ whole genome shotgun (WGS) entry which is preliminary data.</text>
</comment>
<keyword evidence="1" id="KW-0732">Signal</keyword>
<feature type="signal peptide" evidence="1">
    <location>
        <begin position="1"/>
        <end position="28"/>
    </location>
</feature>
<organism evidence="2 3">
    <name type="scientific">Streptomyces spinoverrucosus</name>
    <dbReference type="NCBI Taxonomy" id="284043"/>
    <lineage>
        <taxon>Bacteria</taxon>
        <taxon>Bacillati</taxon>
        <taxon>Actinomycetota</taxon>
        <taxon>Actinomycetes</taxon>
        <taxon>Kitasatosporales</taxon>
        <taxon>Streptomycetaceae</taxon>
        <taxon>Streptomyces</taxon>
    </lineage>
</organism>
<evidence type="ECO:0008006" key="4">
    <source>
        <dbReference type="Google" id="ProtNLM"/>
    </source>
</evidence>
<dbReference type="OrthoDB" id="4209624at2"/>
<name>A0A4Y3VA50_9ACTN</name>
<evidence type="ECO:0000313" key="2">
    <source>
        <dbReference type="EMBL" id="GEC02968.1"/>
    </source>
</evidence>
<reference evidence="2 3" key="1">
    <citation type="submission" date="2019-06" db="EMBL/GenBank/DDBJ databases">
        <title>Whole genome shotgun sequence of Streptomyces spinoverrucosus NBRC 14228.</title>
        <authorList>
            <person name="Hosoyama A."/>
            <person name="Uohara A."/>
            <person name="Ohji S."/>
            <person name="Ichikawa N."/>
        </authorList>
    </citation>
    <scope>NUCLEOTIDE SEQUENCE [LARGE SCALE GENOMIC DNA]</scope>
    <source>
        <strain evidence="2 3">NBRC 14228</strain>
    </source>
</reference>
<proteinExistence type="predicted"/>
<dbReference type="Proteomes" id="UP000317881">
    <property type="component" value="Unassembled WGS sequence"/>
</dbReference>
<dbReference type="EMBL" id="BJND01000005">
    <property type="protein sequence ID" value="GEC02968.1"/>
    <property type="molecule type" value="Genomic_DNA"/>
</dbReference>
<protein>
    <recommendedName>
        <fullName evidence="4">Lipoprotein</fullName>
    </recommendedName>
</protein>
<evidence type="ECO:0000313" key="3">
    <source>
        <dbReference type="Proteomes" id="UP000317881"/>
    </source>
</evidence>
<sequence>MRIRITAAAATALLAAALVGCSSDTDDASGNAATPKTEVPAYSVIKNTDRAVELLVENATANSATAAIQDWIGSNAGDRKALSVQVVRTKDAGTIVCRAEYYADEATANVQTGGRITADEWPHTEIDCPDPGGS</sequence>
<gene>
    <name evidence="2" type="ORF">SSP24_06230</name>
</gene>
<feature type="chain" id="PRO_5039064079" description="Lipoprotein" evidence="1">
    <location>
        <begin position="29"/>
        <end position="134"/>
    </location>
</feature>